<comment type="similarity">
    <text evidence="1">Belongs to the ABC-2 integral membrane protein family.</text>
</comment>
<keyword evidence="3" id="KW-0812">Transmembrane</keyword>
<keyword evidence="2" id="KW-0813">Transport</keyword>
<organism evidence="4 5">
    <name type="scientific">Hyphomonas jannaschiana VP2</name>
    <dbReference type="NCBI Taxonomy" id="1280952"/>
    <lineage>
        <taxon>Bacteria</taxon>
        <taxon>Pseudomonadati</taxon>
        <taxon>Pseudomonadota</taxon>
        <taxon>Alphaproteobacteria</taxon>
        <taxon>Hyphomonadales</taxon>
        <taxon>Hyphomonadaceae</taxon>
        <taxon>Hyphomonas</taxon>
    </lineage>
</organism>
<evidence type="ECO:0000313" key="5">
    <source>
        <dbReference type="Proteomes" id="UP000024816"/>
    </source>
</evidence>
<dbReference type="PANTHER" id="PTHR30413">
    <property type="entry name" value="INNER MEMBRANE TRANSPORT PERMEASE"/>
    <property type="match status" value="1"/>
</dbReference>
<feature type="transmembrane region" description="Helical" evidence="3">
    <location>
        <begin position="160"/>
        <end position="182"/>
    </location>
</feature>
<name>A0A059FF89_9PROT</name>
<feature type="transmembrane region" description="Helical" evidence="3">
    <location>
        <begin position="49"/>
        <end position="70"/>
    </location>
</feature>
<reference evidence="4 5" key="1">
    <citation type="journal article" date="2014" name="Antonie Van Leeuwenhoek">
        <title>Hyphomonas beringensis sp. nov. and Hyphomonas chukchiensis sp. nov., isolated from surface seawater of the Bering Sea and Chukchi Sea.</title>
        <authorList>
            <person name="Li C."/>
            <person name="Lai Q."/>
            <person name="Li G."/>
            <person name="Dong C."/>
            <person name="Wang J."/>
            <person name="Liao Y."/>
            <person name="Shao Z."/>
        </authorList>
    </citation>
    <scope>NUCLEOTIDE SEQUENCE [LARGE SCALE GENOMIC DNA]</scope>
    <source>
        <strain evidence="4 5">VP2</strain>
    </source>
</reference>
<comment type="caution">
    <text evidence="4">The sequence shown here is derived from an EMBL/GenBank/DDBJ whole genome shotgun (WGS) entry which is preliminary data.</text>
</comment>
<dbReference type="Proteomes" id="UP000024816">
    <property type="component" value="Unassembled WGS sequence"/>
</dbReference>
<gene>
    <name evidence="4" type="ORF">HJA_08217</name>
</gene>
<sequence>MTRPVRISTTDRFNPMIVLTDLVDGAKRVHLWLAFASDEIQNRYRRSKLGLAWIVLSYLIFVATISIFFGTFSDLDHNRFTIYVAINFAIFTFLLGNITDGCAVFRVARTWISSVPLPHSTHIYKSIARSLFVFTINMIVAMTIFFLYGYKLELVAWEAIPAFLLLLVDAVFVQMILGYITARFRDIEHLIQSITRILFFTTPVLWVRDEHVSRGMRSTVSELNPMTHALEIFSAPILGRHADPHSWMFILYMSVALFVIALVVGGYSHRRLPYWL</sequence>
<dbReference type="OrthoDB" id="9796017at2"/>
<dbReference type="eggNOG" id="COG1682">
    <property type="taxonomic scope" value="Bacteria"/>
</dbReference>
<dbReference type="STRING" id="1280952.HJA_08217"/>
<protein>
    <submittedName>
        <fullName evidence="4">ABC transporter</fullName>
    </submittedName>
</protein>
<dbReference type="PANTHER" id="PTHR30413:SF10">
    <property type="entry name" value="CAPSULE POLYSACCHARIDE EXPORT INNER-MEMBRANE PROTEIN CTRC"/>
    <property type="match status" value="1"/>
</dbReference>
<feature type="transmembrane region" description="Helical" evidence="3">
    <location>
        <begin position="82"/>
        <end position="105"/>
    </location>
</feature>
<dbReference type="GO" id="GO:0015920">
    <property type="term" value="P:lipopolysaccharide transport"/>
    <property type="evidence" value="ECO:0007669"/>
    <property type="project" value="TreeGrafter"/>
</dbReference>
<evidence type="ECO:0000256" key="2">
    <source>
        <dbReference type="ARBA" id="ARBA00022448"/>
    </source>
</evidence>
<feature type="transmembrane region" description="Helical" evidence="3">
    <location>
        <begin position="126"/>
        <end position="148"/>
    </location>
</feature>
<feature type="transmembrane region" description="Helical" evidence="3">
    <location>
        <begin position="247"/>
        <end position="267"/>
    </location>
</feature>
<dbReference type="EMBL" id="ARYJ01000004">
    <property type="protein sequence ID" value="KCZ89267.1"/>
    <property type="molecule type" value="Genomic_DNA"/>
</dbReference>
<dbReference type="PATRIC" id="fig|1280952.3.peg.1633"/>
<dbReference type="AlphaFoldDB" id="A0A059FF89"/>
<evidence type="ECO:0000313" key="4">
    <source>
        <dbReference type="EMBL" id="KCZ89267.1"/>
    </source>
</evidence>
<keyword evidence="5" id="KW-1185">Reference proteome</keyword>
<evidence type="ECO:0000256" key="3">
    <source>
        <dbReference type="SAM" id="Phobius"/>
    </source>
</evidence>
<keyword evidence="3" id="KW-0472">Membrane</keyword>
<accession>A0A059FF89</accession>
<keyword evidence="3" id="KW-1133">Transmembrane helix</keyword>
<dbReference type="RefSeq" id="WP_081814604.1">
    <property type="nucleotide sequence ID" value="NZ_ARYJ01000004.1"/>
</dbReference>
<proteinExistence type="inferred from homology"/>
<evidence type="ECO:0000256" key="1">
    <source>
        <dbReference type="ARBA" id="ARBA00007783"/>
    </source>
</evidence>